<name>A0ABD3GRZ0_9MARC</name>
<dbReference type="Proteomes" id="UP001633002">
    <property type="component" value="Unassembled WGS sequence"/>
</dbReference>
<comment type="caution">
    <text evidence="1">The sequence shown here is derived from an EMBL/GenBank/DDBJ whole genome shotgun (WGS) entry which is preliminary data.</text>
</comment>
<sequence length="134" mass="15345">MQMMWSKLSSFTRNSMQRSVHLHVVINGKLWTPKDCAYIQIDGMDQKKTALPHFSKQPKYVDAVTNAEELKTRIFCHRRPIYSRPRRPPPGSATADRVAHIGELTDIQEKSFLAVLAEDEILLDLSGAEDKHKE</sequence>
<dbReference type="AlphaFoldDB" id="A0ABD3GRZ0"/>
<evidence type="ECO:0000313" key="1">
    <source>
        <dbReference type="EMBL" id="KAL3682020.1"/>
    </source>
</evidence>
<keyword evidence="2" id="KW-1185">Reference proteome</keyword>
<protein>
    <submittedName>
        <fullName evidence="1">Uncharacterized protein</fullName>
    </submittedName>
</protein>
<evidence type="ECO:0000313" key="2">
    <source>
        <dbReference type="Proteomes" id="UP001633002"/>
    </source>
</evidence>
<organism evidence="1 2">
    <name type="scientific">Riccia sorocarpa</name>
    <dbReference type="NCBI Taxonomy" id="122646"/>
    <lineage>
        <taxon>Eukaryota</taxon>
        <taxon>Viridiplantae</taxon>
        <taxon>Streptophyta</taxon>
        <taxon>Embryophyta</taxon>
        <taxon>Marchantiophyta</taxon>
        <taxon>Marchantiopsida</taxon>
        <taxon>Marchantiidae</taxon>
        <taxon>Marchantiales</taxon>
        <taxon>Ricciaceae</taxon>
        <taxon>Riccia</taxon>
    </lineage>
</organism>
<dbReference type="EMBL" id="JBJQOH010000006">
    <property type="protein sequence ID" value="KAL3682020.1"/>
    <property type="molecule type" value="Genomic_DNA"/>
</dbReference>
<proteinExistence type="predicted"/>
<gene>
    <name evidence="1" type="ORF">R1sor_000042</name>
</gene>
<reference evidence="1 2" key="1">
    <citation type="submission" date="2024-09" db="EMBL/GenBank/DDBJ databases">
        <title>Chromosome-scale assembly of Riccia sorocarpa.</title>
        <authorList>
            <person name="Paukszto L."/>
        </authorList>
    </citation>
    <scope>NUCLEOTIDE SEQUENCE [LARGE SCALE GENOMIC DNA]</scope>
    <source>
        <strain evidence="1">LP-2024</strain>
        <tissue evidence="1">Aerial parts of the thallus</tissue>
    </source>
</reference>
<accession>A0ABD3GRZ0</accession>